<dbReference type="Proteomes" id="UP000253061">
    <property type="component" value="Unassembled WGS sequence"/>
</dbReference>
<feature type="transmembrane region" description="Helical" evidence="4">
    <location>
        <begin position="66"/>
        <end position="89"/>
    </location>
</feature>
<name>A0A367V3Z5_9PROT</name>
<keyword evidence="2" id="KW-0238">DNA-binding</keyword>
<evidence type="ECO:0000256" key="3">
    <source>
        <dbReference type="ARBA" id="ARBA00023163"/>
    </source>
</evidence>
<feature type="domain" description="HTH araC/xylS-type" evidence="5">
    <location>
        <begin position="297"/>
        <end position="403"/>
    </location>
</feature>
<evidence type="ECO:0000256" key="1">
    <source>
        <dbReference type="ARBA" id="ARBA00023015"/>
    </source>
</evidence>
<sequence>MTTEISILVLMIIAILGLAQAGFLMLLLRHEGKRAFRANRWLMVFAFASCLSFIEDITDVFLTPKWMLIVAPVFMTMTFAFVPSIYLYFREIADRPVSRPIYHFLVLLPVLAATSGMVWILFDQFVPEIIHGTDIDIDIALDQHILLSVLLMSVFVRLYVQLFVYMPKIWKVGLGYLRQAGEQLGADSAALRRWIQEILIGITAIFVIFTVTSVIDLFVEDGTWLTTIVQGSFALVFFRMCHLLASNPALFVQADWTSEDDLHADVSEPAPARNANPGSPEPAGNNVRGFLYHEDIERIAARLGRVVNETDILFDPLLSMPKLADAIGATPNQLSHVLNQHLGKSFFDFVNEVRVDEASRLLIEEPNRTILDIATEVGFNSKSTFNQAFKKITGHTPSNYRQNNFAKSNS</sequence>
<dbReference type="PROSITE" id="PS00041">
    <property type="entry name" value="HTH_ARAC_FAMILY_1"/>
    <property type="match status" value="1"/>
</dbReference>
<evidence type="ECO:0000313" key="6">
    <source>
        <dbReference type="EMBL" id="RCK19873.1"/>
    </source>
</evidence>
<reference evidence="6 7" key="1">
    <citation type="submission" date="2014-07" db="EMBL/GenBank/DDBJ databases">
        <title>Draft genome sequence of Thalassospira profundimaris R8-17.</title>
        <authorList>
            <person name="Lai Q."/>
            <person name="Shao Z."/>
        </authorList>
    </citation>
    <scope>NUCLEOTIDE SEQUENCE [LARGE SCALE GENOMIC DNA]</scope>
    <source>
        <strain evidence="6 7">R8-17</strain>
    </source>
</reference>
<keyword evidence="1" id="KW-0805">Transcription regulation</keyword>
<evidence type="ECO:0000259" key="5">
    <source>
        <dbReference type="PROSITE" id="PS01124"/>
    </source>
</evidence>
<gene>
    <name evidence="6" type="ORF">TH6_17855</name>
</gene>
<evidence type="ECO:0000256" key="2">
    <source>
        <dbReference type="ARBA" id="ARBA00023125"/>
    </source>
</evidence>
<feature type="transmembrane region" description="Helical" evidence="4">
    <location>
        <begin position="145"/>
        <end position="165"/>
    </location>
</feature>
<keyword evidence="4" id="KW-0472">Membrane</keyword>
<dbReference type="PANTHER" id="PTHR43280">
    <property type="entry name" value="ARAC-FAMILY TRANSCRIPTIONAL REGULATOR"/>
    <property type="match status" value="1"/>
</dbReference>
<organism evidence="6 7">
    <name type="scientific">Thalassospira profundimaris</name>
    <dbReference type="NCBI Taxonomy" id="502049"/>
    <lineage>
        <taxon>Bacteria</taxon>
        <taxon>Pseudomonadati</taxon>
        <taxon>Pseudomonadota</taxon>
        <taxon>Alphaproteobacteria</taxon>
        <taxon>Rhodospirillales</taxon>
        <taxon>Thalassospiraceae</taxon>
        <taxon>Thalassospira</taxon>
    </lineage>
</organism>
<feature type="transmembrane region" description="Helical" evidence="4">
    <location>
        <begin position="38"/>
        <end position="54"/>
    </location>
</feature>
<dbReference type="SMART" id="SM00342">
    <property type="entry name" value="HTH_ARAC"/>
    <property type="match status" value="1"/>
</dbReference>
<dbReference type="PRINTS" id="PR00032">
    <property type="entry name" value="HTHARAC"/>
</dbReference>
<feature type="transmembrane region" description="Helical" evidence="4">
    <location>
        <begin position="101"/>
        <end position="122"/>
    </location>
</feature>
<feature type="transmembrane region" description="Helical" evidence="4">
    <location>
        <begin position="6"/>
        <end position="26"/>
    </location>
</feature>
<keyword evidence="4" id="KW-1133">Transmembrane helix</keyword>
<dbReference type="GO" id="GO:0003700">
    <property type="term" value="F:DNA-binding transcription factor activity"/>
    <property type="evidence" value="ECO:0007669"/>
    <property type="project" value="InterPro"/>
</dbReference>
<dbReference type="InterPro" id="IPR018062">
    <property type="entry name" value="HTH_AraC-typ_CS"/>
</dbReference>
<protein>
    <submittedName>
        <fullName evidence="6">AraC family transcriptional regulator</fullName>
    </submittedName>
</protein>
<dbReference type="InterPro" id="IPR009057">
    <property type="entry name" value="Homeodomain-like_sf"/>
</dbReference>
<comment type="caution">
    <text evidence="6">The sequence shown here is derived from an EMBL/GenBank/DDBJ whole genome shotgun (WGS) entry which is preliminary data.</text>
</comment>
<dbReference type="PANTHER" id="PTHR43280:SF29">
    <property type="entry name" value="ARAC-FAMILY TRANSCRIPTIONAL REGULATOR"/>
    <property type="match status" value="1"/>
</dbReference>
<evidence type="ECO:0000313" key="7">
    <source>
        <dbReference type="Proteomes" id="UP000253061"/>
    </source>
</evidence>
<dbReference type="InterPro" id="IPR020449">
    <property type="entry name" value="Tscrpt_reg_AraC-type_HTH"/>
</dbReference>
<dbReference type="RefSeq" id="WP_062956118.1">
    <property type="nucleotide sequence ID" value="NZ_JPWB01000009.1"/>
</dbReference>
<dbReference type="Pfam" id="PF12833">
    <property type="entry name" value="HTH_18"/>
    <property type="match status" value="1"/>
</dbReference>
<dbReference type="EMBL" id="JPWB01000009">
    <property type="protein sequence ID" value="RCK19873.1"/>
    <property type="molecule type" value="Genomic_DNA"/>
</dbReference>
<dbReference type="AlphaFoldDB" id="A0A367V3Z5"/>
<proteinExistence type="predicted"/>
<dbReference type="Gene3D" id="1.10.10.60">
    <property type="entry name" value="Homeodomain-like"/>
    <property type="match status" value="2"/>
</dbReference>
<dbReference type="SUPFAM" id="SSF46689">
    <property type="entry name" value="Homeodomain-like"/>
    <property type="match status" value="1"/>
</dbReference>
<dbReference type="PROSITE" id="PS01124">
    <property type="entry name" value="HTH_ARAC_FAMILY_2"/>
    <property type="match status" value="1"/>
</dbReference>
<dbReference type="InterPro" id="IPR018060">
    <property type="entry name" value="HTH_AraC"/>
</dbReference>
<keyword evidence="4" id="KW-0812">Transmembrane</keyword>
<accession>A0A367V3Z5</accession>
<dbReference type="GO" id="GO:0043565">
    <property type="term" value="F:sequence-specific DNA binding"/>
    <property type="evidence" value="ECO:0007669"/>
    <property type="project" value="InterPro"/>
</dbReference>
<feature type="transmembrane region" description="Helical" evidence="4">
    <location>
        <begin position="198"/>
        <end position="218"/>
    </location>
</feature>
<keyword evidence="3" id="KW-0804">Transcription</keyword>
<evidence type="ECO:0000256" key="4">
    <source>
        <dbReference type="SAM" id="Phobius"/>
    </source>
</evidence>